<dbReference type="Gene3D" id="3.60.20.10">
    <property type="entry name" value="Glutamine Phosphoribosylpyrophosphate, subunit 1, domain 1"/>
    <property type="match status" value="1"/>
</dbReference>
<evidence type="ECO:0000256" key="2">
    <source>
        <dbReference type="ARBA" id="ARBA00012737"/>
    </source>
</evidence>
<evidence type="ECO:0000313" key="6">
    <source>
        <dbReference type="Proteomes" id="UP001597273"/>
    </source>
</evidence>
<proteinExistence type="predicted"/>
<evidence type="ECO:0000256" key="4">
    <source>
        <dbReference type="ARBA" id="ARBA00048741"/>
    </source>
</evidence>
<dbReference type="PANTHER" id="PTHR43284:SF1">
    <property type="entry name" value="ASPARAGINE SYNTHETASE"/>
    <property type="match status" value="1"/>
</dbReference>
<dbReference type="SUPFAM" id="SSF52402">
    <property type="entry name" value="Adenine nucleotide alpha hydrolases-like"/>
    <property type="match status" value="1"/>
</dbReference>
<dbReference type="Proteomes" id="UP001597273">
    <property type="component" value="Unassembled WGS sequence"/>
</dbReference>
<organism evidence="5 6">
    <name type="scientific">Planococcus chinensis</name>
    <dbReference type="NCBI Taxonomy" id="272917"/>
    <lineage>
        <taxon>Bacteria</taxon>
        <taxon>Bacillati</taxon>
        <taxon>Bacillota</taxon>
        <taxon>Bacilli</taxon>
        <taxon>Bacillales</taxon>
        <taxon>Caryophanaceae</taxon>
        <taxon>Planococcus</taxon>
    </lineage>
</organism>
<dbReference type="EMBL" id="JBHUFW010000004">
    <property type="protein sequence ID" value="MFD1862014.1"/>
    <property type="molecule type" value="Genomic_DNA"/>
</dbReference>
<comment type="pathway">
    <text evidence="1">Amino-acid biosynthesis; L-asparagine biosynthesis; L-asparagine from L-aspartate (L-Gln route): step 1/1.</text>
</comment>
<sequence>MSDFVYSSKRLPIGKMTFEIQAIYEEDLPKVEEFHGNWGSLGVSRNLYNGFQPYEDDAYICIVIGSPVLFFRDNLFLVCGPDSEGTIAIFQRWLNDEISWDEDLSGPFTVLIVEKKSAVIHCITDLMSFIPVFAYQHSADVMISTHVDVLGRVSEQQYNIDIVSQVDFILHGVVTYPYTVYQRIFQLQPASVHSAKANSKKIESEFYWIPKESMNYARINDAANDIRIALESYVSRVTEGMTVIAQFISGGEDSRALSGLLPKKLKREAFIFLDDMNREGKRAKKAADAYGAHFNLATRSKFFYLEILPSSTKLTGSGAEYIHAHTLKFYKSCGLTEYPAVFGGLYSDDILKGECIEKMMEKTRLPFIPQIKSRFPSRSNKIRCSLMKEEVLNELSRRREAHLDLVKSFRENTAEEWFELWPSSMNWVLPSLHVNRRLFRSYEPFMANDIVKISASVPQNWRLNRRLFLKTTKPYLEQAKWLFHSDGRLPYFPWYINCIIQSGVWTYQQVSTRSGLVKGFQGPWGEWSAIIKSQEYKDHILKYAKGITVMSGAFTEENTEKIFKSRELTRMQRINLLQTLYGNVKNINLKKEVIEERKTNIDAFLLETQIRCRD</sequence>
<dbReference type="Gene3D" id="3.40.50.620">
    <property type="entry name" value="HUPs"/>
    <property type="match status" value="1"/>
</dbReference>
<comment type="caution">
    <text evidence="5">The sequence shown here is derived from an EMBL/GenBank/DDBJ whole genome shotgun (WGS) entry which is preliminary data.</text>
</comment>
<keyword evidence="6" id="KW-1185">Reference proteome</keyword>
<dbReference type="SUPFAM" id="SSF56235">
    <property type="entry name" value="N-terminal nucleophile aminohydrolases (Ntn hydrolases)"/>
    <property type="match status" value="1"/>
</dbReference>
<dbReference type="PANTHER" id="PTHR43284">
    <property type="entry name" value="ASPARAGINE SYNTHETASE (GLUTAMINE-HYDROLYZING)"/>
    <property type="match status" value="1"/>
</dbReference>
<dbReference type="RefSeq" id="WP_204890933.1">
    <property type="nucleotide sequence ID" value="NZ_JBHUFW010000004.1"/>
</dbReference>
<evidence type="ECO:0000313" key="5">
    <source>
        <dbReference type="EMBL" id="MFD1862014.1"/>
    </source>
</evidence>
<reference evidence="6" key="1">
    <citation type="journal article" date="2019" name="Int. J. Syst. Evol. Microbiol.">
        <title>The Global Catalogue of Microorganisms (GCM) 10K type strain sequencing project: providing services to taxonomists for standard genome sequencing and annotation.</title>
        <authorList>
            <consortium name="The Broad Institute Genomics Platform"/>
            <consortium name="The Broad Institute Genome Sequencing Center for Infectious Disease"/>
            <person name="Wu L."/>
            <person name="Ma J."/>
        </authorList>
    </citation>
    <scope>NUCLEOTIDE SEQUENCE [LARGE SCALE GENOMIC DNA]</scope>
    <source>
        <strain evidence="6">CGMCC 1.15475</strain>
    </source>
</reference>
<keyword evidence="3" id="KW-0061">Asparagine biosynthesis</keyword>
<name>A0ABW4QEL8_9BACL</name>
<keyword evidence="3" id="KW-0028">Amino-acid biosynthesis</keyword>
<dbReference type="EC" id="6.3.5.4" evidence="2"/>
<comment type="catalytic activity">
    <reaction evidence="4">
        <text>L-aspartate + L-glutamine + ATP + H2O = L-asparagine + L-glutamate + AMP + diphosphate + H(+)</text>
        <dbReference type="Rhea" id="RHEA:12228"/>
        <dbReference type="ChEBI" id="CHEBI:15377"/>
        <dbReference type="ChEBI" id="CHEBI:15378"/>
        <dbReference type="ChEBI" id="CHEBI:29985"/>
        <dbReference type="ChEBI" id="CHEBI:29991"/>
        <dbReference type="ChEBI" id="CHEBI:30616"/>
        <dbReference type="ChEBI" id="CHEBI:33019"/>
        <dbReference type="ChEBI" id="CHEBI:58048"/>
        <dbReference type="ChEBI" id="CHEBI:58359"/>
        <dbReference type="ChEBI" id="CHEBI:456215"/>
        <dbReference type="EC" id="6.3.5.4"/>
    </reaction>
</comment>
<accession>A0ABW4QEL8</accession>
<protein>
    <recommendedName>
        <fullName evidence="2">asparagine synthase (glutamine-hydrolyzing)</fullName>
        <ecNumber evidence="2">6.3.5.4</ecNumber>
    </recommendedName>
</protein>
<dbReference type="InterPro" id="IPR014729">
    <property type="entry name" value="Rossmann-like_a/b/a_fold"/>
</dbReference>
<dbReference type="InterPro" id="IPR029055">
    <property type="entry name" value="Ntn_hydrolases_N"/>
</dbReference>
<gene>
    <name evidence="5" type="ORF">ACFSDB_03690</name>
</gene>
<evidence type="ECO:0000256" key="3">
    <source>
        <dbReference type="ARBA" id="ARBA00022888"/>
    </source>
</evidence>
<evidence type="ECO:0000256" key="1">
    <source>
        <dbReference type="ARBA" id="ARBA00005187"/>
    </source>
</evidence>
<dbReference type="InterPro" id="IPR051786">
    <property type="entry name" value="ASN_synthetase/amidase"/>
</dbReference>